<keyword evidence="2" id="KW-1185">Reference proteome</keyword>
<dbReference type="RefSeq" id="WP_006271315.1">
    <property type="nucleotide sequence ID" value="NZ_GL883077.1"/>
</dbReference>
<dbReference type="HOGENOM" id="CLU_1352333_0_0_5"/>
<name>F4QKJ3_9CAUL</name>
<proteinExistence type="predicted"/>
<evidence type="ECO:0000313" key="1">
    <source>
        <dbReference type="EMBL" id="EGF92145.1"/>
    </source>
</evidence>
<gene>
    <name evidence="1" type="ORF">ABI_05780</name>
</gene>
<sequence>MTRVFAESQILGLGGIMEKTEVRFVDGFDDSGWPVPEPAKAAGLNHRFAVIQETYRPDCVDMYFDEPLWFSMVDFAKTVATDIRIGVLEKRKYREVDVEAYLTTWSSTAHDDRDPPNFILGRDLTGLNLVIGTEYWCRGGGPEDYHDSYTYAVYSKIPMGVSVMAHLAGANSGGWDLAREPIIGVIKPKPPIWQRIWNWLVG</sequence>
<dbReference type="Proteomes" id="UP000006512">
    <property type="component" value="Unassembled WGS sequence"/>
</dbReference>
<protein>
    <submittedName>
        <fullName evidence="1">Uncharacterized protein</fullName>
    </submittedName>
</protein>
<dbReference type="STRING" id="715226.ABI_05780"/>
<evidence type="ECO:0000313" key="2">
    <source>
        <dbReference type="Proteomes" id="UP000006512"/>
    </source>
</evidence>
<accession>F4QKJ3</accession>
<organism evidence="1 2">
    <name type="scientific">Asticcacaulis biprosthecium C19</name>
    <dbReference type="NCBI Taxonomy" id="715226"/>
    <lineage>
        <taxon>Bacteria</taxon>
        <taxon>Pseudomonadati</taxon>
        <taxon>Pseudomonadota</taxon>
        <taxon>Alphaproteobacteria</taxon>
        <taxon>Caulobacterales</taxon>
        <taxon>Caulobacteraceae</taxon>
        <taxon>Asticcacaulis</taxon>
    </lineage>
</organism>
<dbReference type="EMBL" id="GL883077">
    <property type="protein sequence ID" value="EGF92145.1"/>
    <property type="molecule type" value="Genomic_DNA"/>
</dbReference>
<reference evidence="2" key="1">
    <citation type="submission" date="2011-03" db="EMBL/GenBank/DDBJ databases">
        <title>Draft genome sequence of Brevundimonas diminuta.</title>
        <authorList>
            <person name="Brown P.J.B."/>
            <person name="Buechlein A."/>
            <person name="Hemmerich C."/>
            <person name="Brun Y.V."/>
        </authorList>
    </citation>
    <scope>NUCLEOTIDE SEQUENCE [LARGE SCALE GENOMIC DNA]</scope>
    <source>
        <strain evidence="2">C19</strain>
    </source>
</reference>
<dbReference type="AlphaFoldDB" id="F4QKJ3"/>